<dbReference type="Proteomes" id="UP000664940">
    <property type="component" value="Unassembled WGS sequence"/>
</dbReference>
<accession>A0A833YM73</accession>
<reference evidence="2 3" key="1">
    <citation type="journal article" date="2020" name="Nature">
        <title>Six reference-quality genomes reveal evolution of bat adaptations.</title>
        <authorList>
            <person name="Jebb D."/>
            <person name="Huang Z."/>
            <person name="Pippel M."/>
            <person name="Hughes G.M."/>
            <person name="Lavrichenko K."/>
            <person name="Devanna P."/>
            <person name="Winkler S."/>
            <person name="Jermiin L.S."/>
            <person name="Skirmuntt E.C."/>
            <person name="Katzourakis A."/>
            <person name="Burkitt-Gray L."/>
            <person name="Ray D.A."/>
            <person name="Sullivan K.A.M."/>
            <person name="Roscito J.G."/>
            <person name="Kirilenko B.M."/>
            <person name="Davalos L.M."/>
            <person name="Corthals A.P."/>
            <person name="Power M.L."/>
            <person name="Jones G."/>
            <person name="Ransome R.D."/>
            <person name="Dechmann D.K.N."/>
            <person name="Locatelli A.G."/>
            <person name="Puechmaille S.J."/>
            <person name="Fedrigo O."/>
            <person name="Jarvis E.D."/>
            <person name="Hiller M."/>
            <person name="Vernes S.C."/>
            <person name="Myers E.W."/>
            <person name="Teeling E.C."/>
        </authorList>
    </citation>
    <scope>NUCLEOTIDE SEQUENCE [LARGE SCALE GENOMIC DNA]</scope>
    <source>
        <strain evidence="2">Bat1K_MPI-CBG_1</strain>
    </source>
</reference>
<feature type="region of interest" description="Disordered" evidence="1">
    <location>
        <begin position="18"/>
        <end position="47"/>
    </location>
</feature>
<dbReference type="AlphaFoldDB" id="A0A833YM73"/>
<evidence type="ECO:0000313" key="3">
    <source>
        <dbReference type="Proteomes" id="UP000664940"/>
    </source>
</evidence>
<dbReference type="EMBL" id="JABVXQ010000014">
    <property type="protein sequence ID" value="KAF6078285.1"/>
    <property type="molecule type" value="Genomic_DNA"/>
</dbReference>
<name>A0A833YM73_9CHIR</name>
<gene>
    <name evidence="2" type="ORF">HJG60_009146</name>
</gene>
<proteinExistence type="predicted"/>
<evidence type="ECO:0000313" key="2">
    <source>
        <dbReference type="EMBL" id="KAF6078285.1"/>
    </source>
</evidence>
<evidence type="ECO:0000256" key="1">
    <source>
        <dbReference type="SAM" id="MobiDB-lite"/>
    </source>
</evidence>
<feature type="compositionally biased region" description="Basic and acidic residues" evidence="1">
    <location>
        <begin position="18"/>
        <end position="39"/>
    </location>
</feature>
<sequence>MLGYSSIASGCISCKEKSQLRDGRPGQEGRAHSRLETRAQDVGGRGPGAEPCRILAGGTGKRACQNPANAAWARASPRPAHHWDEGIQPCFQSLSTVSSLDGRFGFFFLGAPAPPQLLFPLICQVPVKGGEVGFVRFIPLVHSPLFSPLSLSLII</sequence>
<organism evidence="2 3">
    <name type="scientific">Phyllostomus discolor</name>
    <name type="common">pale spear-nosed bat</name>
    <dbReference type="NCBI Taxonomy" id="89673"/>
    <lineage>
        <taxon>Eukaryota</taxon>
        <taxon>Metazoa</taxon>
        <taxon>Chordata</taxon>
        <taxon>Craniata</taxon>
        <taxon>Vertebrata</taxon>
        <taxon>Euteleostomi</taxon>
        <taxon>Mammalia</taxon>
        <taxon>Eutheria</taxon>
        <taxon>Laurasiatheria</taxon>
        <taxon>Chiroptera</taxon>
        <taxon>Yangochiroptera</taxon>
        <taxon>Phyllostomidae</taxon>
        <taxon>Phyllostominae</taxon>
        <taxon>Phyllostomus</taxon>
    </lineage>
</organism>
<protein>
    <submittedName>
        <fullName evidence="2">Uncharacterized protein</fullName>
    </submittedName>
</protein>
<comment type="caution">
    <text evidence="2">The sequence shown here is derived from an EMBL/GenBank/DDBJ whole genome shotgun (WGS) entry which is preliminary data.</text>
</comment>